<dbReference type="PANTHER" id="PTHR12436:SF4">
    <property type="entry name" value="LEUKOCYTE RECEPTOR CLUSTER MEMBER 8"/>
    <property type="match status" value="1"/>
</dbReference>
<dbReference type="InterPro" id="IPR005062">
    <property type="entry name" value="SAC3/GANP/THP3_conserved"/>
</dbReference>
<dbReference type="OrthoDB" id="199574at2759"/>
<feature type="region of interest" description="Disordered" evidence="2">
    <location>
        <begin position="60"/>
        <end position="88"/>
    </location>
</feature>
<dbReference type="PANTHER" id="PTHR12436">
    <property type="entry name" value="80 KDA MCM3-ASSOCIATED PROTEIN"/>
    <property type="match status" value="1"/>
</dbReference>
<feature type="coiled-coil region" evidence="1">
    <location>
        <begin position="92"/>
        <end position="119"/>
    </location>
</feature>
<keyword evidence="1" id="KW-0175">Coiled coil</keyword>
<dbReference type="Proteomes" id="UP000054248">
    <property type="component" value="Unassembled WGS sequence"/>
</dbReference>
<dbReference type="STRING" id="1051891.A0A0C3QJU1"/>
<evidence type="ECO:0000256" key="2">
    <source>
        <dbReference type="SAM" id="MobiDB-lite"/>
    </source>
</evidence>
<feature type="domain" description="PCI" evidence="3">
    <location>
        <begin position="287"/>
        <end position="473"/>
    </location>
</feature>
<evidence type="ECO:0000256" key="1">
    <source>
        <dbReference type="SAM" id="Coils"/>
    </source>
</evidence>
<evidence type="ECO:0000313" key="5">
    <source>
        <dbReference type="Proteomes" id="UP000054248"/>
    </source>
</evidence>
<dbReference type="EMBL" id="KN823023">
    <property type="protein sequence ID" value="KIO26524.1"/>
    <property type="molecule type" value="Genomic_DNA"/>
</dbReference>
<dbReference type="GO" id="GO:0005634">
    <property type="term" value="C:nucleus"/>
    <property type="evidence" value="ECO:0007669"/>
    <property type="project" value="TreeGrafter"/>
</dbReference>
<sequence length="476" mass="54182">MSATNWPDSLKNWVTSCLQQMTILNKNEAQAELKEVIRAAHADGSMWTIDWSKRTLKSLEPKPGFNKRKNMDSVATPAAQTNKKAKKPALAATTLESNAERLAARARRFEREHEIERQKQAGYYQSSNHGYEYSRHVNRKAYSPPSHAGGSLQDRMQGLTTSYSSELRSGGKGSRKKHLNMSVGYTEDEGGNGVDWDRFTIVGTNENLFKNYLRLTSEPDPRDIRPYRILTQTLAELKKRWKQDPNYHWICDQFKSLRQDLTVQRIKNEFTVEVYEIHARMALEANDLVEYNQCQSALRHLYEVGIKGHSEEFLAYRILYLLHVRNRGDLNRLISTLTPQVKNAPAVKHALAVQRAVATSNYHALFTLYTAAPNMGPYLMDHFIERERLGALCTLTKAYITLPLTFIAKELAFEDASQAHSFLFNHGAAQYVASQPSNSNGSRGDSARVLDCKQVNPRIVQVYEEKTRRVTIQGAI</sequence>
<dbReference type="Gene3D" id="1.25.40.990">
    <property type="match status" value="1"/>
</dbReference>
<reference evidence="5" key="2">
    <citation type="submission" date="2015-01" db="EMBL/GenBank/DDBJ databases">
        <title>Evolutionary Origins and Diversification of the Mycorrhizal Mutualists.</title>
        <authorList>
            <consortium name="DOE Joint Genome Institute"/>
            <consortium name="Mycorrhizal Genomics Consortium"/>
            <person name="Kohler A."/>
            <person name="Kuo A."/>
            <person name="Nagy L.G."/>
            <person name="Floudas D."/>
            <person name="Copeland A."/>
            <person name="Barry K.W."/>
            <person name="Cichocki N."/>
            <person name="Veneault-Fourrey C."/>
            <person name="LaButti K."/>
            <person name="Lindquist E.A."/>
            <person name="Lipzen A."/>
            <person name="Lundell T."/>
            <person name="Morin E."/>
            <person name="Murat C."/>
            <person name="Riley R."/>
            <person name="Ohm R."/>
            <person name="Sun H."/>
            <person name="Tunlid A."/>
            <person name="Henrissat B."/>
            <person name="Grigoriev I.V."/>
            <person name="Hibbett D.S."/>
            <person name="Martin F."/>
        </authorList>
    </citation>
    <scope>NUCLEOTIDE SEQUENCE [LARGE SCALE GENOMIC DNA]</scope>
    <source>
        <strain evidence="5">MUT 4182</strain>
    </source>
</reference>
<proteinExistence type="predicted"/>
<keyword evidence="5" id="KW-1185">Reference proteome</keyword>
<dbReference type="HOGENOM" id="CLU_015513_0_1_1"/>
<dbReference type="Pfam" id="PF03399">
    <property type="entry name" value="SAC3_GANP"/>
    <property type="match status" value="1"/>
</dbReference>
<accession>A0A0C3QJU1</accession>
<evidence type="ECO:0000259" key="3">
    <source>
        <dbReference type="PROSITE" id="PS50250"/>
    </source>
</evidence>
<reference evidence="4 5" key="1">
    <citation type="submission" date="2014-04" db="EMBL/GenBank/DDBJ databases">
        <authorList>
            <consortium name="DOE Joint Genome Institute"/>
            <person name="Kuo A."/>
            <person name="Girlanda M."/>
            <person name="Perotto S."/>
            <person name="Kohler A."/>
            <person name="Nagy L.G."/>
            <person name="Floudas D."/>
            <person name="Copeland A."/>
            <person name="Barry K.W."/>
            <person name="Cichocki N."/>
            <person name="Veneault-Fourrey C."/>
            <person name="LaButti K."/>
            <person name="Lindquist E.A."/>
            <person name="Lipzen A."/>
            <person name="Lundell T."/>
            <person name="Morin E."/>
            <person name="Murat C."/>
            <person name="Sun H."/>
            <person name="Tunlid A."/>
            <person name="Henrissat B."/>
            <person name="Grigoriev I.V."/>
            <person name="Hibbett D.S."/>
            <person name="Martin F."/>
            <person name="Nordberg H.P."/>
            <person name="Cantor M.N."/>
            <person name="Hua S.X."/>
        </authorList>
    </citation>
    <scope>NUCLEOTIDE SEQUENCE [LARGE SCALE GENOMIC DNA]</scope>
    <source>
        <strain evidence="4 5">MUT 4182</strain>
    </source>
</reference>
<gene>
    <name evidence="4" type="ORF">M407DRAFT_200860</name>
</gene>
<evidence type="ECO:0000313" key="4">
    <source>
        <dbReference type="EMBL" id="KIO26524.1"/>
    </source>
</evidence>
<protein>
    <recommendedName>
        <fullName evidence="3">PCI domain-containing protein</fullName>
    </recommendedName>
</protein>
<dbReference type="AlphaFoldDB" id="A0A0C3QJU1"/>
<dbReference type="PROSITE" id="PS50250">
    <property type="entry name" value="PCI"/>
    <property type="match status" value="1"/>
</dbReference>
<name>A0A0C3QJU1_9AGAM</name>
<dbReference type="InterPro" id="IPR045107">
    <property type="entry name" value="SAC3/GANP/THP3"/>
</dbReference>
<dbReference type="InterPro" id="IPR000717">
    <property type="entry name" value="PCI_dom"/>
</dbReference>
<organism evidence="4 5">
    <name type="scientific">Tulasnella calospora MUT 4182</name>
    <dbReference type="NCBI Taxonomy" id="1051891"/>
    <lineage>
        <taxon>Eukaryota</taxon>
        <taxon>Fungi</taxon>
        <taxon>Dikarya</taxon>
        <taxon>Basidiomycota</taxon>
        <taxon>Agaricomycotina</taxon>
        <taxon>Agaricomycetes</taxon>
        <taxon>Cantharellales</taxon>
        <taxon>Tulasnellaceae</taxon>
        <taxon>Tulasnella</taxon>
    </lineage>
</organism>